<evidence type="ECO:0008006" key="3">
    <source>
        <dbReference type="Google" id="ProtNLM"/>
    </source>
</evidence>
<dbReference type="Gene3D" id="3.40.47.10">
    <property type="match status" value="1"/>
</dbReference>
<dbReference type="Proteomes" id="UP001162741">
    <property type="component" value="Chromosome"/>
</dbReference>
<name>A0ABY6J2M0_9BACT</name>
<keyword evidence="2" id="KW-1185">Reference proteome</keyword>
<dbReference type="InterPro" id="IPR016039">
    <property type="entry name" value="Thiolase-like"/>
</dbReference>
<dbReference type="EMBL" id="CP107006">
    <property type="protein sequence ID" value="UYQ93885.1"/>
    <property type="molecule type" value="Genomic_DNA"/>
</dbReference>
<dbReference type="RefSeq" id="WP_244837044.1">
    <property type="nucleotide sequence ID" value="NZ_CP107006.1"/>
</dbReference>
<protein>
    <recommendedName>
        <fullName evidence="3">3-oxoacyl-ACP synthase</fullName>
    </recommendedName>
</protein>
<dbReference type="SUPFAM" id="SSF53901">
    <property type="entry name" value="Thiolase-like"/>
    <property type="match status" value="1"/>
</dbReference>
<gene>
    <name evidence="1" type="ORF">MKQ68_02090</name>
</gene>
<reference evidence="1" key="1">
    <citation type="submission" date="2022-10" db="EMBL/GenBank/DDBJ databases">
        <title>Chitinophaga sp. nov., isolated from soil.</title>
        <authorList>
            <person name="Jeon C.O."/>
        </authorList>
    </citation>
    <scope>NUCLEOTIDE SEQUENCE</scope>
    <source>
        <strain evidence="1">R8</strain>
    </source>
</reference>
<proteinExistence type="predicted"/>
<accession>A0ABY6J2M0</accession>
<organism evidence="1 2">
    <name type="scientific">Chitinophaga horti</name>
    <dbReference type="NCBI Taxonomy" id="2920382"/>
    <lineage>
        <taxon>Bacteria</taxon>
        <taxon>Pseudomonadati</taxon>
        <taxon>Bacteroidota</taxon>
        <taxon>Chitinophagia</taxon>
        <taxon>Chitinophagales</taxon>
        <taxon>Chitinophagaceae</taxon>
        <taxon>Chitinophaga</taxon>
    </lineage>
</organism>
<sequence length="201" mass="22865">MNSINAYTIIRPYKVIRNGEVLTNESAAPMQDFLRRLYDQFAGQYQKFHKMDHLSKLGWLATELLLQDMPMTGYAAEDTALVFANRSASLDTDEKYYQTVSDIASPALFVYTLPNIVTGEISIRHKFKGENAFFVADAFDIPMMTAYAQQLLDTNAARACICGWIEQYHEDFEAVVFLVEKETRGVALPFSAEQVEKLYQS</sequence>
<evidence type="ECO:0000313" key="2">
    <source>
        <dbReference type="Proteomes" id="UP001162741"/>
    </source>
</evidence>
<evidence type="ECO:0000313" key="1">
    <source>
        <dbReference type="EMBL" id="UYQ93885.1"/>
    </source>
</evidence>